<name>A0A0U0RTV0_MYCTX</name>
<organism evidence="1 2">
    <name type="scientific">Mycobacterium tuberculosis</name>
    <dbReference type="NCBI Taxonomy" id="1773"/>
    <lineage>
        <taxon>Bacteria</taxon>
        <taxon>Bacillati</taxon>
        <taxon>Actinomycetota</taxon>
        <taxon>Actinomycetes</taxon>
        <taxon>Mycobacteriales</taxon>
        <taxon>Mycobacteriaceae</taxon>
        <taxon>Mycobacterium</taxon>
        <taxon>Mycobacterium tuberculosis complex</taxon>
    </lineage>
</organism>
<dbReference type="EMBL" id="CSAE01000405">
    <property type="protein sequence ID" value="COW24605.1"/>
    <property type="molecule type" value="Genomic_DNA"/>
</dbReference>
<sequence length="76" mass="7851">MASPSAHNSCQTAVGRSTIVVSRATRSSTSAARSPVFIAADRTSRAPQAAPPKISSTLMSDVNGAHCRTVSWAPQP</sequence>
<dbReference type="Proteomes" id="UP000038802">
    <property type="component" value="Unassembled WGS sequence"/>
</dbReference>
<protein>
    <submittedName>
        <fullName evidence="1">Uncharacterized protein</fullName>
    </submittedName>
</protein>
<dbReference type="AlphaFoldDB" id="A0A0U0RTV0"/>
<gene>
    <name evidence="1" type="ORF">ERS007703_03167</name>
</gene>
<proteinExistence type="predicted"/>
<accession>A0A0U0RTV0</accession>
<reference evidence="2" key="1">
    <citation type="submission" date="2015-03" db="EMBL/GenBank/DDBJ databases">
        <authorList>
            <consortium name="Pathogen Informatics"/>
        </authorList>
    </citation>
    <scope>NUCLEOTIDE SEQUENCE [LARGE SCALE GENOMIC DNA]</scope>
    <source>
        <strain evidence="2">K00500041</strain>
    </source>
</reference>
<evidence type="ECO:0000313" key="2">
    <source>
        <dbReference type="Proteomes" id="UP000038802"/>
    </source>
</evidence>
<evidence type="ECO:0000313" key="1">
    <source>
        <dbReference type="EMBL" id="COW24605.1"/>
    </source>
</evidence>